<organism evidence="1 2">
    <name type="scientific">Elysia crispata</name>
    <name type="common">lettuce slug</name>
    <dbReference type="NCBI Taxonomy" id="231223"/>
    <lineage>
        <taxon>Eukaryota</taxon>
        <taxon>Metazoa</taxon>
        <taxon>Spiralia</taxon>
        <taxon>Lophotrochozoa</taxon>
        <taxon>Mollusca</taxon>
        <taxon>Gastropoda</taxon>
        <taxon>Heterobranchia</taxon>
        <taxon>Euthyneura</taxon>
        <taxon>Panpulmonata</taxon>
        <taxon>Sacoglossa</taxon>
        <taxon>Placobranchoidea</taxon>
        <taxon>Plakobranchidae</taxon>
        <taxon>Elysia</taxon>
    </lineage>
</organism>
<sequence>MVLLLSSSKTRRREATSAAGYWSNWTILPKSRLDHLQVSAALAPGLPCCLVWLYTAVLLLCALVCPEEDPRFLDAAVKDLASEVVNFPPPVCDIRPALSKHVRVVVRIICSAIGAHPADISNNEQLKGDVISATKRPKEFERPKKFARPSLIKSDVTKERSPVVVWMKHSLRLLKDVS</sequence>
<evidence type="ECO:0000313" key="1">
    <source>
        <dbReference type="EMBL" id="KAK3730242.1"/>
    </source>
</evidence>
<evidence type="ECO:0000313" key="2">
    <source>
        <dbReference type="Proteomes" id="UP001283361"/>
    </source>
</evidence>
<comment type="caution">
    <text evidence="1">The sequence shown here is derived from an EMBL/GenBank/DDBJ whole genome shotgun (WGS) entry which is preliminary data.</text>
</comment>
<name>A0AAE0Y252_9GAST</name>
<reference evidence="1" key="1">
    <citation type="journal article" date="2023" name="G3 (Bethesda)">
        <title>A reference genome for the long-term kleptoplast-retaining sea slug Elysia crispata morphotype clarki.</title>
        <authorList>
            <person name="Eastman K.E."/>
            <person name="Pendleton A.L."/>
            <person name="Shaikh M.A."/>
            <person name="Suttiyut T."/>
            <person name="Ogas R."/>
            <person name="Tomko P."/>
            <person name="Gavelis G."/>
            <person name="Widhalm J.R."/>
            <person name="Wisecaver J.H."/>
        </authorList>
    </citation>
    <scope>NUCLEOTIDE SEQUENCE</scope>
    <source>
        <strain evidence="1">ECLA1</strain>
    </source>
</reference>
<dbReference type="Proteomes" id="UP001283361">
    <property type="component" value="Unassembled WGS sequence"/>
</dbReference>
<keyword evidence="2" id="KW-1185">Reference proteome</keyword>
<gene>
    <name evidence="1" type="ORF">RRG08_034987</name>
</gene>
<proteinExistence type="predicted"/>
<protein>
    <submittedName>
        <fullName evidence="1">Uncharacterized protein</fullName>
    </submittedName>
</protein>
<dbReference type="AlphaFoldDB" id="A0AAE0Y252"/>
<dbReference type="EMBL" id="JAWDGP010007087">
    <property type="protein sequence ID" value="KAK3730242.1"/>
    <property type="molecule type" value="Genomic_DNA"/>
</dbReference>
<accession>A0AAE0Y252</accession>